<evidence type="ECO:0000313" key="2">
    <source>
        <dbReference type="Proteomes" id="UP000287144"/>
    </source>
</evidence>
<organism evidence="1 2">
    <name type="scientific">Fusarium oligoseptatum</name>
    <dbReference type="NCBI Taxonomy" id="2604345"/>
    <lineage>
        <taxon>Eukaryota</taxon>
        <taxon>Fungi</taxon>
        <taxon>Dikarya</taxon>
        <taxon>Ascomycota</taxon>
        <taxon>Pezizomycotina</taxon>
        <taxon>Sordariomycetes</taxon>
        <taxon>Hypocreomycetidae</taxon>
        <taxon>Hypocreales</taxon>
        <taxon>Nectriaceae</taxon>
        <taxon>Fusarium</taxon>
        <taxon>Fusarium solani species complex</taxon>
    </lineage>
</organism>
<dbReference type="Proteomes" id="UP000287144">
    <property type="component" value="Unassembled WGS sequence"/>
</dbReference>
<dbReference type="AlphaFoldDB" id="A0A428TIQ0"/>
<dbReference type="STRING" id="1325735.A0A428TIQ0"/>
<protein>
    <submittedName>
        <fullName evidence="1">Uncharacterized protein</fullName>
    </submittedName>
</protein>
<name>A0A428TIQ0_9HYPO</name>
<dbReference type="EMBL" id="NKCK01000080">
    <property type="protein sequence ID" value="RSM01906.1"/>
    <property type="molecule type" value="Genomic_DNA"/>
</dbReference>
<gene>
    <name evidence="1" type="ORF">CEP52_008283</name>
</gene>
<sequence length="91" mass="10788">MNMIYDKAETVLAWLGPAIESTPLGFDFVKKVGDIALPKATDMFRWDAYADDGEHEKTKLERVEEYTQEKVSRVRHPFRRRNLMERLFRIL</sequence>
<reference evidence="1 2" key="1">
    <citation type="submission" date="2017-06" db="EMBL/GenBank/DDBJ databases">
        <title>Comparative genomic analysis of Ambrosia Fusariam Clade fungi.</title>
        <authorList>
            <person name="Stajich J.E."/>
            <person name="Carrillo J."/>
            <person name="Kijimoto T."/>
            <person name="Eskalen A."/>
            <person name="O'Donnell K."/>
            <person name="Kasson M."/>
        </authorList>
    </citation>
    <scope>NUCLEOTIDE SEQUENCE [LARGE SCALE GENOMIC DNA]</scope>
    <source>
        <strain evidence="1 2">NRRL62579</strain>
    </source>
</reference>
<proteinExistence type="predicted"/>
<comment type="caution">
    <text evidence="1">The sequence shown here is derived from an EMBL/GenBank/DDBJ whole genome shotgun (WGS) entry which is preliminary data.</text>
</comment>
<evidence type="ECO:0000313" key="1">
    <source>
        <dbReference type="EMBL" id="RSM01906.1"/>
    </source>
</evidence>
<accession>A0A428TIQ0</accession>
<keyword evidence="2" id="KW-1185">Reference proteome</keyword>